<feature type="modified residue" description="4-aspartylphosphate" evidence="1">
    <location>
        <position position="66"/>
    </location>
</feature>
<feature type="domain" description="Response regulatory" evidence="2">
    <location>
        <begin position="7"/>
        <end position="136"/>
    </location>
</feature>
<dbReference type="SUPFAM" id="SSF52172">
    <property type="entry name" value="CheY-like"/>
    <property type="match status" value="1"/>
</dbReference>
<evidence type="ECO:0000259" key="2">
    <source>
        <dbReference type="PROSITE" id="PS50110"/>
    </source>
</evidence>
<dbReference type="KEGG" id="ddo:I597_0562"/>
<dbReference type="InterPro" id="IPR052893">
    <property type="entry name" value="TCS_response_regulator"/>
</dbReference>
<comment type="caution">
    <text evidence="3">The sequence shown here is derived from an EMBL/GenBank/DDBJ whole genome shotgun (WGS) entry which is preliminary data.</text>
</comment>
<organism evidence="3 4">
    <name type="scientific">Dokdonia donghaensis DSW-1</name>
    <dbReference type="NCBI Taxonomy" id="1300343"/>
    <lineage>
        <taxon>Bacteria</taxon>
        <taxon>Pseudomonadati</taxon>
        <taxon>Bacteroidota</taxon>
        <taxon>Flavobacteriia</taxon>
        <taxon>Flavobacteriales</taxon>
        <taxon>Flavobacteriaceae</taxon>
        <taxon>Dokdonia</taxon>
    </lineage>
</organism>
<dbReference type="EMBL" id="JSAQ01000001">
    <property type="protein sequence ID" value="KGO06874.1"/>
    <property type="molecule type" value="Genomic_DNA"/>
</dbReference>
<gene>
    <name evidence="3" type="ORF">NV36_08460</name>
</gene>
<dbReference type="Pfam" id="PF00072">
    <property type="entry name" value="Response_reg"/>
    <property type="match status" value="1"/>
</dbReference>
<dbReference type="InterPro" id="IPR011006">
    <property type="entry name" value="CheY-like_superfamily"/>
</dbReference>
<accession>A0A0A2GUF8</accession>
<protein>
    <submittedName>
        <fullName evidence="3">Transcriptional regulator</fullName>
    </submittedName>
</protein>
<dbReference type="RefSeq" id="WP_035326117.1">
    <property type="nucleotide sequence ID" value="NZ_CP015125.1"/>
</dbReference>
<dbReference type="OrthoDB" id="673128at2"/>
<dbReference type="PATRIC" id="fig|1300343.5.peg.569"/>
<dbReference type="Gene3D" id="3.40.50.2300">
    <property type="match status" value="1"/>
</dbReference>
<proteinExistence type="predicted"/>
<dbReference type="SMART" id="SM00448">
    <property type="entry name" value="REC"/>
    <property type="match status" value="1"/>
</dbReference>
<name>A0A0A2GUF8_9FLAO</name>
<dbReference type="InterPro" id="IPR001789">
    <property type="entry name" value="Sig_transdc_resp-reg_receiver"/>
</dbReference>
<evidence type="ECO:0000313" key="3">
    <source>
        <dbReference type="EMBL" id="KGO06874.1"/>
    </source>
</evidence>
<dbReference type="Proteomes" id="UP000030140">
    <property type="component" value="Unassembled WGS sequence"/>
</dbReference>
<dbReference type="PANTHER" id="PTHR44520:SF2">
    <property type="entry name" value="RESPONSE REGULATOR RCP1"/>
    <property type="match status" value="1"/>
</dbReference>
<evidence type="ECO:0000313" key="4">
    <source>
        <dbReference type="Proteomes" id="UP000030140"/>
    </source>
</evidence>
<dbReference type="AlphaFoldDB" id="A0A0A2GUF8"/>
<dbReference type="PROSITE" id="PS50110">
    <property type="entry name" value="RESPONSE_REGULATORY"/>
    <property type="match status" value="1"/>
</dbReference>
<dbReference type="PANTHER" id="PTHR44520">
    <property type="entry name" value="RESPONSE REGULATOR RCP1-RELATED"/>
    <property type="match status" value="1"/>
</dbReference>
<evidence type="ECO:0000256" key="1">
    <source>
        <dbReference type="PROSITE-ProRule" id="PRU00169"/>
    </source>
</evidence>
<dbReference type="GO" id="GO:0000160">
    <property type="term" value="P:phosphorelay signal transduction system"/>
    <property type="evidence" value="ECO:0007669"/>
    <property type="project" value="InterPro"/>
</dbReference>
<keyword evidence="1" id="KW-0597">Phosphoprotein</keyword>
<keyword evidence="4" id="KW-1185">Reference proteome</keyword>
<reference evidence="3 4" key="1">
    <citation type="submission" date="2014-10" db="EMBL/GenBank/DDBJ databases">
        <title>Draft genome sequence of the proteorhodopsin-containing marine bacterium Dokdonia donghaensis.</title>
        <authorList>
            <person name="Gomez-Consarnau L."/>
            <person name="Gonzalez J.M."/>
            <person name="Riedel T."/>
            <person name="Jaenicke S."/>
            <person name="Wagner-Doebler I."/>
            <person name="Fuhrman J.A."/>
        </authorList>
    </citation>
    <scope>NUCLEOTIDE SEQUENCE [LARGE SCALE GENOMIC DNA]</scope>
    <source>
        <strain evidence="3 4">DSW-1</strain>
    </source>
</reference>
<sequence>MNYPIKLACLIDDDDMYVSLLTKLIDIRKLAEEILVFKNGEEALNHFVSSFKDPQGQSVPQIILLDLNMPIMDGWGFLEELSKHDFPALNNCTLYIVSSSINPVDIERSKHFNLVKDFIVKPIGPNELIEIFSEAPTAP</sequence>